<organism evidence="1 2">
    <name type="scientific">Candidatus Mesenet longicola</name>
    <dbReference type="NCBI Taxonomy" id="1892558"/>
    <lineage>
        <taxon>Bacteria</taxon>
        <taxon>Pseudomonadati</taxon>
        <taxon>Pseudomonadota</taxon>
        <taxon>Alphaproteobacteria</taxon>
        <taxon>Rickettsiales</taxon>
        <taxon>Anaplasmataceae</taxon>
        <taxon>Candidatus Mesenet</taxon>
    </lineage>
</organism>
<comment type="caution">
    <text evidence="1">The sequence shown here is derived from an EMBL/GenBank/DDBJ whole genome shotgun (WGS) entry which is preliminary data.</text>
</comment>
<dbReference type="Proteomes" id="UP000637906">
    <property type="component" value="Unassembled WGS sequence"/>
</dbReference>
<name>A0A8J3MND8_9RICK</name>
<accession>A0A8J3MND8</accession>
<gene>
    <name evidence="1" type="ORF">sL5_11000</name>
</gene>
<sequence length="32" mass="3434">MPVGEKEVIMVGGQYAEGVHNVSNILSVLAEY</sequence>
<proteinExistence type="predicted"/>
<dbReference type="EMBL" id="BNGU01000078">
    <property type="protein sequence ID" value="GHM60107.1"/>
    <property type="molecule type" value="Genomic_DNA"/>
</dbReference>
<protein>
    <submittedName>
        <fullName evidence="1">Uncharacterized protein</fullName>
    </submittedName>
</protein>
<evidence type="ECO:0000313" key="1">
    <source>
        <dbReference type="EMBL" id="GHM60107.1"/>
    </source>
</evidence>
<evidence type="ECO:0000313" key="2">
    <source>
        <dbReference type="Proteomes" id="UP000637906"/>
    </source>
</evidence>
<reference evidence="1 2" key="1">
    <citation type="journal article" date="2021" name="Microb. Ecol.">
        <title>Candidatus Mesenet longicola: Novel Endosymbionts of Brontispa longissima that Induce Cytoplasmic Incompatibility.</title>
        <authorList>
            <person name="Takano S."/>
            <person name="Gotoh Y."/>
            <person name="Hayashi T."/>
        </authorList>
    </citation>
    <scope>NUCLEOTIDE SEQUENCE [LARGE SCALE GENOMIC DNA]</scope>
    <source>
        <strain evidence="1">L5</strain>
    </source>
</reference>
<keyword evidence="2" id="KW-1185">Reference proteome</keyword>
<dbReference type="AlphaFoldDB" id="A0A8J3MND8"/>